<sequence length="147" mass="16370">MTMSEDFGPFDGAKIAILRGGHVLTLLRDDRPDIPYPNDWDLPGGGREGVESPFETVARELFEELSVEIAPERVIYHREEAGHTNPGGRVHFFVARWETLTDGEICLGDEGQSWAWMPVGDFVTREDVVTGLRGRLGRYLAQSGNLA</sequence>
<evidence type="ECO:0000259" key="3">
    <source>
        <dbReference type="PROSITE" id="PS51462"/>
    </source>
</evidence>
<dbReference type="Gene3D" id="3.90.79.10">
    <property type="entry name" value="Nucleoside Triphosphate Pyrophosphohydrolase"/>
    <property type="match status" value="1"/>
</dbReference>
<dbReference type="Proteomes" id="UP000217935">
    <property type="component" value="Chromosome"/>
</dbReference>
<feature type="domain" description="Nudix hydrolase" evidence="3">
    <location>
        <begin position="8"/>
        <end position="141"/>
    </location>
</feature>
<dbReference type="PANTHER" id="PTHR43046">
    <property type="entry name" value="GDP-MANNOSE MANNOSYL HYDROLASE"/>
    <property type="match status" value="1"/>
</dbReference>
<dbReference type="Pfam" id="PF00293">
    <property type="entry name" value="NUDIX"/>
    <property type="match status" value="1"/>
</dbReference>
<organism evidence="4 5">
    <name type="scientific">Celeribacter ethanolicus</name>
    <dbReference type="NCBI Taxonomy" id="1758178"/>
    <lineage>
        <taxon>Bacteria</taxon>
        <taxon>Pseudomonadati</taxon>
        <taxon>Pseudomonadota</taxon>
        <taxon>Alphaproteobacteria</taxon>
        <taxon>Rhodobacterales</taxon>
        <taxon>Roseobacteraceae</taxon>
        <taxon>Celeribacter</taxon>
    </lineage>
</organism>
<keyword evidence="5" id="KW-1185">Reference proteome</keyword>
<dbReference type="PROSITE" id="PS51462">
    <property type="entry name" value="NUDIX"/>
    <property type="match status" value="1"/>
</dbReference>
<keyword evidence="2" id="KW-0378">Hydrolase</keyword>
<accession>A0A291GDN7</accession>
<name>A0A291GDN7_9RHOB</name>
<reference evidence="4 5" key="1">
    <citation type="submission" date="2017-06" db="EMBL/GenBank/DDBJ databases">
        <title>Celeribacter sp. TSPH2 complete genome sequence.</title>
        <authorList>
            <person name="Woo J.-H."/>
            <person name="Kim H.-S."/>
        </authorList>
    </citation>
    <scope>NUCLEOTIDE SEQUENCE [LARGE SCALE GENOMIC DNA]</scope>
    <source>
        <strain evidence="4 5">TSPH2</strain>
    </source>
</reference>
<dbReference type="EMBL" id="CP022196">
    <property type="protein sequence ID" value="ATG48162.1"/>
    <property type="molecule type" value="Genomic_DNA"/>
</dbReference>
<dbReference type="PANTHER" id="PTHR43046:SF2">
    <property type="entry name" value="8-OXO-DGTP DIPHOSPHATASE-RELATED"/>
    <property type="match status" value="1"/>
</dbReference>
<evidence type="ECO:0000256" key="1">
    <source>
        <dbReference type="ARBA" id="ARBA00001946"/>
    </source>
</evidence>
<evidence type="ECO:0000313" key="5">
    <source>
        <dbReference type="Proteomes" id="UP000217935"/>
    </source>
</evidence>
<dbReference type="AlphaFoldDB" id="A0A291GDN7"/>
<evidence type="ECO:0000256" key="2">
    <source>
        <dbReference type="ARBA" id="ARBA00022801"/>
    </source>
</evidence>
<dbReference type="GO" id="GO:0016787">
    <property type="term" value="F:hydrolase activity"/>
    <property type="evidence" value="ECO:0007669"/>
    <property type="project" value="UniProtKB-KW"/>
</dbReference>
<gene>
    <name evidence="4" type="ORF">CEW89_11645</name>
</gene>
<dbReference type="STRING" id="1758178.GCA_001550095_00309"/>
<protein>
    <recommendedName>
        <fullName evidence="3">Nudix hydrolase domain-containing protein</fullName>
    </recommendedName>
</protein>
<dbReference type="KEGG" id="ceh:CEW89_11645"/>
<dbReference type="InterPro" id="IPR000086">
    <property type="entry name" value="NUDIX_hydrolase_dom"/>
</dbReference>
<dbReference type="InterPro" id="IPR015797">
    <property type="entry name" value="NUDIX_hydrolase-like_dom_sf"/>
</dbReference>
<proteinExistence type="predicted"/>
<comment type="cofactor">
    <cofactor evidence="1">
        <name>Mg(2+)</name>
        <dbReference type="ChEBI" id="CHEBI:18420"/>
    </cofactor>
</comment>
<evidence type="ECO:0000313" key="4">
    <source>
        <dbReference type="EMBL" id="ATG48162.1"/>
    </source>
</evidence>
<dbReference type="CDD" id="cd04682">
    <property type="entry name" value="NUDIX_Hydrolase"/>
    <property type="match status" value="1"/>
</dbReference>
<dbReference type="SUPFAM" id="SSF55811">
    <property type="entry name" value="Nudix"/>
    <property type="match status" value="1"/>
</dbReference>